<dbReference type="Gene3D" id="3.40.50.2000">
    <property type="entry name" value="Glycogen Phosphorylase B"/>
    <property type="match status" value="2"/>
</dbReference>
<evidence type="ECO:0000313" key="5">
    <source>
        <dbReference type="Proteomes" id="UP001501447"/>
    </source>
</evidence>
<evidence type="ECO:0000256" key="1">
    <source>
        <dbReference type="ARBA" id="ARBA00009995"/>
    </source>
</evidence>
<keyword evidence="5" id="KW-1185">Reference proteome</keyword>
<comment type="caution">
    <text evidence="4">The sequence shown here is derived from an EMBL/GenBank/DDBJ whole genome shotgun (WGS) entry which is preliminary data.</text>
</comment>
<evidence type="ECO:0000259" key="3">
    <source>
        <dbReference type="Pfam" id="PF06722"/>
    </source>
</evidence>
<reference evidence="4 5" key="1">
    <citation type="journal article" date="2019" name="Int. J. Syst. Evol. Microbiol.">
        <title>The Global Catalogue of Microorganisms (GCM) 10K type strain sequencing project: providing services to taxonomists for standard genome sequencing and annotation.</title>
        <authorList>
            <consortium name="The Broad Institute Genomics Platform"/>
            <consortium name="The Broad Institute Genome Sequencing Center for Infectious Disease"/>
            <person name="Wu L."/>
            <person name="Ma J."/>
        </authorList>
    </citation>
    <scope>NUCLEOTIDE SEQUENCE [LARGE SCALE GENOMIC DNA]</scope>
    <source>
        <strain evidence="4 5">JCM 16373</strain>
    </source>
</reference>
<sequence length="401" mass="42893">MSSTSRPSRRRAHIAMIGIPAVSHVLPSLEIVRELVARGHRVTYANDPAVAGLVESSGAHLVPYKSGLPVADNDWPEDPIAAMDVFLEDAVAVLPQLRAAYREDRPDLYLYDIGAMAARALAEQQGRPVMQLSPTYVSWEGYQEEVGAQLWGLPGADAFRAKFASWLASCGATTTDVDAYMGLPPRALAMIPRAMQPHAERVDTGRVTFVGSCFGEPGHRGTWERPAGAGRVLLVSLGSAYTRQSAFYRSCVAAFGGLPGWHVVLQIGKYTDPAELGEIPDNVEVRSWVPQLAILEQADAFVTHAGMGGSAEGLFTGTPMIAVPQGAEQFGNADVLARLGVARRIDTGEATPERLREALLALTSDPEVARRCARLKAESRSEGGTSRAADLVEEFGGFAAA</sequence>
<dbReference type="RefSeq" id="WP_344567378.1">
    <property type="nucleotide sequence ID" value="NZ_BAAARJ010000011.1"/>
</dbReference>
<dbReference type="Proteomes" id="UP001501447">
    <property type="component" value="Unassembled WGS sequence"/>
</dbReference>
<gene>
    <name evidence="4" type="ORF">GCM10009863_37410</name>
</gene>
<comment type="similarity">
    <text evidence="1">Belongs to the UDP-glycosyltransferase family.</text>
</comment>
<dbReference type="InterPro" id="IPR006326">
    <property type="entry name" value="UDPGT_MGT-like"/>
</dbReference>
<dbReference type="EMBL" id="BAAARJ010000011">
    <property type="protein sequence ID" value="GAA2619920.1"/>
    <property type="molecule type" value="Genomic_DNA"/>
</dbReference>
<feature type="domain" description="Erythromycin biosynthesis protein CIII-like C-terminal" evidence="3">
    <location>
        <begin position="274"/>
        <end position="382"/>
    </location>
</feature>
<organism evidence="4 5">
    <name type="scientific">Streptomyces axinellae</name>
    <dbReference type="NCBI Taxonomy" id="552788"/>
    <lineage>
        <taxon>Bacteria</taxon>
        <taxon>Bacillati</taxon>
        <taxon>Actinomycetota</taxon>
        <taxon>Actinomycetes</taxon>
        <taxon>Kitasatosporales</taxon>
        <taxon>Streptomycetaceae</taxon>
        <taxon>Streptomyces</taxon>
    </lineage>
</organism>
<dbReference type="Pfam" id="PF06722">
    <property type="entry name" value="EryCIII-like_C"/>
    <property type="match status" value="1"/>
</dbReference>
<protein>
    <submittedName>
        <fullName evidence="4">Glycosyltransferase</fullName>
    </submittedName>
</protein>
<dbReference type="CDD" id="cd03784">
    <property type="entry name" value="GT1_Gtf-like"/>
    <property type="match status" value="1"/>
</dbReference>
<keyword evidence="2" id="KW-0808">Transferase</keyword>
<dbReference type="SUPFAM" id="SSF53756">
    <property type="entry name" value="UDP-Glycosyltransferase/glycogen phosphorylase"/>
    <property type="match status" value="1"/>
</dbReference>
<evidence type="ECO:0000313" key="4">
    <source>
        <dbReference type="EMBL" id="GAA2619920.1"/>
    </source>
</evidence>
<dbReference type="PANTHER" id="PTHR48050:SF13">
    <property type="entry name" value="STEROL 3-BETA-GLUCOSYLTRANSFERASE UGT80A2"/>
    <property type="match status" value="1"/>
</dbReference>
<dbReference type="PROSITE" id="PS00375">
    <property type="entry name" value="UDPGT"/>
    <property type="match status" value="1"/>
</dbReference>
<accession>A0ABN3Q9Q6</accession>
<evidence type="ECO:0000256" key="2">
    <source>
        <dbReference type="ARBA" id="ARBA00022679"/>
    </source>
</evidence>
<dbReference type="PANTHER" id="PTHR48050">
    <property type="entry name" value="STEROL 3-BETA-GLUCOSYLTRANSFERASE"/>
    <property type="match status" value="1"/>
</dbReference>
<dbReference type="InterPro" id="IPR035595">
    <property type="entry name" value="UDP_glycos_trans_CS"/>
</dbReference>
<dbReference type="InterPro" id="IPR002213">
    <property type="entry name" value="UDP_glucos_trans"/>
</dbReference>
<name>A0ABN3Q9Q6_9ACTN</name>
<proteinExistence type="inferred from homology"/>
<dbReference type="InterPro" id="IPR050426">
    <property type="entry name" value="Glycosyltransferase_28"/>
</dbReference>
<dbReference type="InterPro" id="IPR010610">
    <property type="entry name" value="EryCIII-like_C"/>
</dbReference>
<dbReference type="NCBIfam" id="TIGR01426">
    <property type="entry name" value="MGT"/>
    <property type="match status" value="1"/>
</dbReference>